<evidence type="ECO:0000313" key="2">
    <source>
        <dbReference type="Proteomes" id="UP000634136"/>
    </source>
</evidence>
<organism evidence="1 2">
    <name type="scientific">Senna tora</name>
    <dbReference type="NCBI Taxonomy" id="362788"/>
    <lineage>
        <taxon>Eukaryota</taxon>
        <taxon>Viridiplantae</taxon>
        <taxon>Streptophyta</taxon>
        <taxon>Embryophyta</taxon>
        <taxon>Tracheophyta</taxon>
        <taxon>Spermatophyta</taxon>
        <taxon>Magnoliopsida</taxon>
        <taxon>eudicotyledons</taxon>
        <taxon>Gunneridae</taxon>
        <taxon>Pentapetalae</taxon>
        <taxon>rosids</taxon>
        <taxon>fabids</taxon>
        <taxon>Fabales</taxon>
        <taxon>Fabaceae</taxon>
        <taxon>Caesalpinioideae</taxon>
        <taxon>Cassia clade</taxon>
        <taxon>Senna</taxon>
    </lineage>
</organism>
<name>A0A834SZ51_9FABA</name>
<protein>
    <submittedName>
        <fullName evidence="1">Ribonuclease H</fullName>
    </submittedName>
</protein>
<reference evidence="1" key="1">
    <citation type="submission" date="2020-09" db="EMBL/GenBank/DDBJ databases">
        <title>Genome-Enabled Discovery of Anthraquinone Biosynthesis in Senna tora.</title>
        <authorList>
            <person name="Kang S.-H."/>
            <person name="Pandey R.P."/>
            <person name="Lee C.-M."/>
            <person name="Sim J.-S."/>
            <person name="Jeong J.-T."/>
            <person name="Choi B.-S."/>
            <person name="Jung M."/>
            <person name="Ginzburg D."/>
            <person name="Zhao K."/>
            <person name="Won S.Y."/>
            <person name="Oh T.-J."/>
            <person name="Yu Y."/>
            <person name="Kim N.-H."/>
            <person name="Lee O.R."/>
            <person name="Lee T.-H."/>
            <person name="Bashyal P."/>
            <person name="Kim T.-S."/>
            <person name="Lee W.-H."/>
            <person name="Kawkins C."/>
            <person name="Kim C.-K."/>
            <person name="Kim J.S."/>
            <person name="Ahn B.O."/>
            <person name="Rhee S.Y."/>
            <person name="Sohng J.K."/>
        </authorList>
    </citation>
    <scope>NUCLEOTIDE SEQUENCE</scope>
    <source>
        <tissue evidence="1">Leaf</tissue>
    </source>
</reference>
<proteinExistence type="predicted"/>
<dbReference type="OrthoDB" id="1001388at2759"/>
<evidence type="ECO:0000313" key="1">
    <source>
        <dbReference type="EMBL" id="KAF7810677.1"/>
    </source>
</evidence>
<gene>
    <name evidence="1" type="ORF">G2W53_037420</name>
</gene>
<dbReference type="PANTHER" id="PTHR46890:SF48">
    <property type="entry name" value="RNA-DIRECTED DNA POLYMERASE"/>
    <property type="match status" value="1"/>
</dbReference>
<sequence length="515" mass="59471">MIDPTAEGEAVNEEVNAKVSPHHSLEMLMCHEDPNTFLQCGITIYKSLKFEVIFKIILQRTNTLKTLKTYLLLVAAKEDGVSHKSSCQKWWYFLLLGQRINVATFWRHSLELVYDKSKFMNKPWIAIGDFNQIRYHHNKISKSNRVDGAGVFNQMIQICDFTDLNPTGTWCTWTNGRGSEVWARLDRTLCSDDWLQSYPCSYFLLSACCSFSSQSPYCRQFGVKPFCKRPFRFENLWLMFDKCNVVVNQSWETDVNSSPSVILHEKFNFLRGNLRIWNSHEDILGYYKGRCRSPTSFSFRQWNLTDHLNKSFITLIPKTNAPQSFKDFRHISLANVSYKLITKVLCSRLKCFLPDLIAPNQSAFLKGRLITDNIVLATELMHKIRMVKQANNHNCQAVKRVLDYYGTLAGLRMNVQKKIECLMANFFWGHNGNRPKIHLQKWQDLNIPKDEGGLVLCNISAFNEALLAKHIWRLIDHNNSLVDITLAPKFRDSDGNFVARSNSPGDGILSLKLKI</sequence>
<accession>A0A834SZ51</accession>
<dbReference type="PANTHER" id="PTHR46890">
    <property type="entry name" value="NON-LTR RETROLELEMENT REVERSE TRANSCRIPTASE-LIKE PROTEIN-RELATED"/>
    <property type="match status" value="1"/>
</dbReference>
<dbReference type="EMBL" id="JAAIUW010000011">
    <property type="protein sequence ID" value="KAF7810677.1"/>
    <property type="molecule type" value="Genomic_DNA"/>
</dbReference>
<comment type="caution">
    <text evidence="1">The sequence shown here is derived from an EMBL/GenBank/DDBJ whole genome shotgun (WGS) entry which is preliminary data.</text>
</comment>
<dbReference type="InterPro" id="IPR052343">
    <property type="entry name" value="Retrotransposon-Effector_Assoc"/>
</dbReference>
<dbReference type="InterPro" id="IPR036691">
    <property type="entry name" value="Endo/exonu/phosph_ase_sf"/>
</dbReference>
<dbReference type="AlphaFoldDB" id="A0A834SZ51"/>
<dbReference type="Proteomes" id="UP000634136">
    <property type="component" value="Unassembled WGS sequence"/>
</dbReference>
<dbReference type="SUPFAM" id="SSF56219">
    <property type="entry name" value="DNase I-like"/>
    <property type="match status" value="1"/>
</dbReference>
<keyword evidence="2" id="KW-1185">Reference proteome</keyword>
<dbReference type="Gene3D" id="3.60.10.10">
    <property type="entry name" value="Endonuclease/exonuclease/phosphatase"/>
    <property type="match status" value="1"/>
</dbReference>